<dbReference type="OMA" id="MALYQNH"/>
<evidence type="ECO:0000313" key="2">
    <source>
        <dbReference type="Proteomes" id="UP000000600"/>
    </source>
</evidence>
<dbReference type="OrthoDB" id="10397622at2759"/>
<dbReference type="KEGG" id="ptm:GSPATT00029611001"/>
<keyword evidence="2" id="KW-1185">Reference proteome</keyword>
<dbReference type="AlphaFoldDB" id="A0BKB3"/>
<gene>
    <name evidence="1" type="ORF">GSPATT00029611001</name>
</gene>
<sequence>MSLYCSDPFDCSDNSQHDEKIQSNQMALYQNHGTSQQVKIKSSDNKFKVSIKDKEQVVYRQNESDYDSQRIQNTYKVSQTNYQNPYNGQNQVVTKYKVTQKSQFN</sequence>
<organism evidence="1 2">
    <name type="scientific">Paramecium tetraurelia</name>
    <dbReference type="NCBI Taxonomy" id="5888"/>
    <lineage>
        <taxon>Eukaryota</taxon>
        <taxon>Sar</taxon>
        <taxon>Alveolata</taxon>
        <taxon>Ciliophora</taxon>
        <taxon>Intramacronucleata</taxon>
        <taxon>Oligohymenophorea</taxon>
        <taxon>Peniculida</taxon>
        <taxon>Parameciidae</taxon>
        <taxon>Paramecium</taxon>
    </lineage>
</organism>
<name>A0BKB3_PARTE</name>
<dbReference type="GeneID" id="5012162"/>
<evidence type="ECO:0000313" key="1">
    <source>
        <dbReference type="EMBL" id="CAK58980.1"/>
    </source>
</evidence>
<protein>
    <submittedName>
        <fullName evidence="1">Uncharacterized protein</fullName>
    </submittedName>
</protein>
<reference evidence="1 2" key="1">
    <citation type="journal article" date="2006" name="Nature">
        <title>Global trends of whole-genome duplications revealed by the ciliate Paramecium tetraurelia.</title>
        <authorList>
            <consortium name="Genoscope"/>
            <person name="Aury J.-M."/>
            <person name="Jaillon O."/>
            <person name="Duret L."/>
            <person name="Noel B."/>
            <person name="Jubin C."/>
            <person name="Porcel B.M."/>
            <person name="Segurens B."/>
            <person name="Daubin V."/>
            <person name="Anthouard V."/>
            <person name="Aiach N."/>
            <person name="Arnaiz O."/>
            <person name="Billaut A."/>
            <person name="Beisson J."/>
            <person name="Blanc I."/>
            <person name="Bouhouche K."/>
            <person name="Camara F."/>
            <person name="Duharcourt S."/>
            <person name="Guigo R."/>
            <person name="Gogendeau D."/>
            <person name="Katinka M."/>
            <person name="Keller A.-M."/>
            <person name="Kissmehl R."/>
            <person name="Klotz C."/>
            <person name="Koll F."/>
            <person name="Le Moue A."/>
            <person name="Lepere C."/>
            <person name="Malinsky S."/>
            <person name="Nowacki M."/>
            <person name="Nowak J.K."/>
            <person name="Plattner H."/>
            <person name="Poulain J."/>
            <person name="Ruiz F."/>
            <person name="Serrano V."/>
            <person name="Zagulski M."/>
            <person name="Dessen P."/>
            <person name="Betermier M."/>
            <person name="Weissenbach J."/>
            <person name="Scarpelli C."/>
            <person name="Schachter V."/>
            <person name="Sperling L."/>
            <person name="Meyer E."/>
            <person name="Cohen J."/>
            <person name="Wincker P."/>
        </authorList>
    </citation>
    <scope>NUCLEOTIDE SEQUENCE [LARGE SCALE GENOMIC DNA]</scope>
    <source>
        <strain evidence="1 2">Stock d4-2</strain>
    </source>
</reference>
<dbReference type="EMBL" id="CT867999">
    <property type="protein sequence ID" value="CAK58980.1"/>
    <property type="molecule type" value="Genomic_DNA"/>
</dbReference>
<accession>A0BKB3</accession>
<dbReference type="HOGENOM" id="CLU_2241808_0_0_1"/>
<dbReference type="InParanoid" id="A0BKB3"/>
<dbReference type="Proteomes" id="UP000000600">
    <property type="component" value="Unassembled WGS sequence"/>
</dbReference>
<dbReference type="RefSeq" id="XP_001426378.1">
    <property type="nucleotide sequence ID" value="XM_001426341.2"/>
</dbReference>
<proteinExistence type="predicted"/>